<gene>
    <name evidence="3" type="ORF">SAMN05216296_3244</name>
</gene>
<organism evidence="3 4">
    <name type="scientific">Pseudomonas pohangensis</name>
    <dbReference type="NCBI Taxonomy" id="364197"/>
    <lineage>
        <taxon>Bacteria</taxon>
        <taxon>Pseudomonadati</taxon>
        <taxon>Pseudomonadota</taxon>
        <taxon>Gammaproteobacteria</taxon>
        <taxon>Pseudomonadales</taxon>
        <taxon>Pseudomonadaceae</taxon>
        <taxon>Pseudomonas</taxon>
    </lineage>
</organism>
<dbReference type="SUPFAM" id="SSF49772">
    <property type="entry name" value="Ecotin, trypsin inhibitor"/>
    <property type="match status" value="1"/>
</dbReference>
<dbReference type="GO" id="GO:0004867">
    <property type="term" value="F:serine-type endopeptidase inhibitor activity"/>
    <property type="evidence" value="ECO:0007669"/>
    <property type="project" value="InterPro"/>
</dbReference>
<dbReference type="RefSeq" id="WP_090197729.1">
    <property type="nucleotide sequence ID" value="NZ_LT629785.1"/>
</dbReference>
<evidence type="ECO:0000256" key="1">
    <source>
        <dbReference type="ARBA" id="ARBA00010558"/>
    </source>
</evidence>
<dbReference type="Gene3D" id="2.60.40.550">
    <property type="entry name" value="Ecotin"/>
    <property type="match status" value="1"/>
</dbReference>
<dbReference type="PANTHER" id="PTHR35890">
    <property type="match status" value="1"/>
</dbReference>
<dbReference type="Pfam" id="PF03974">
    <property type="entry name" value="Ecotin"/>
    <property type="match status" value="1"/>
</dbReference>
<accession>A0A1H2HTD9</accession>
<reference evidence="4" key="1">
    <citation type="submission" date="2016-10" db="EMBL/GenBank/DDBJ databases">
        <authorList>
            <person name="Varghese N."/>
            <person name="Submissions S."/>
        </authorList>
    </citation>
    <scope>NUCLEOTIDE SEQUENCE [LARGE SCALE GENOMIC DNA]</scope>
    <source>
        <strain evidence="4">DSM 17875</strain>
    </source>
</reference>
<sequence>MKRWLITLCLLCTAPQAALADANLQAFPPAGPGMTRHVLQLPGQADESALQVELVVGKTVATDAHNRYFLGGRIEAQSVPGWGYTRYVVNALGPLAGTLMASDPAAPKVERFISLGGQPFLLRYNSRLPLVVYVPEGAEVRYRIWSAAATFTTLGEG</sequence>
<dbReference type="PIRSF" id="PIRSF006865">
    <property type="entry name" value="Prot_inh_ecotin"/>
    <property type="match status" value="1"/>
</dbReference>
<name>A0A1H2HTD9_9PSED</name>
<comment type="similarity">
    <text evidence="1">Belongs to the protease inhibitor I11 (ecotin) family.</text>
</comment>
<dbReference type="STRING" id="364197.SAMN05216296_3244"/>
<protein>
    <submittedName>
        <fullName evidence="3">Ecotin</fullName>
    </submittedName>
</protein>
<dbReference type="InterPro" id="IPR036198">
    <property type="entry name" value="Ecotin_sf"/>
</dbReference>
<dbReference type="OrthoDB" id="997196at2"/>
<evidence type="ECO:0000313" key="3">
    <source>
        <dbReference type="EMBL" id="SDU35029.1"/>
    </source>
</evidence>
<dbReference type="Proteomes" id="UP000243232">
    <property type="component" value="Chromosome I"/>
</dbReference>
<evidence type="ECO:0000313" key="4">
    <source>
        <dbReference type="Proteomes" id="UP000243232"/>
    </source>
</evidence>
<dbReference type="InterPro" id="IPR005658">
    <property type="entry name" value="Prot_inh_ecotin"/>
</dbReference>
<dbReference type="EMBL" id="LT629785">
    <property type="protein sequence ID" value="SDU35029.1"/>
    <property type="molecule type" value="Genomic_DNA"/>
</dbReference>
<keyword evidence="2" id="KW-0732">Signal</keyword>
<dbReference type="AlphaFoldDB" id="A0A1H2HTD9"/>
<keyword evidence="4" id="KW-1185">Reference proteome</keyword>
<proteinExistence type="inferred from homology"/>
<feature type="chain" id="PRO_5009276078" evidence="2">
    <location>
        <begin position="21"/>
        <end position="157"/>
    </location>
</feature>
<dbReference type="PANTHER" id="PTHR35890:SF3">
    <property type="entry name" value="ECOTIN"/>
    <property type="match status" value="1"/>
</dbReference>
<feature type="signal peptide" evidence="2">
    <location>
        <begin position="1"/>
        <end position="20"/>
    </location>
</feature>
<evidence type="ECO:0000256" key="2">
    <source>
        <dbReference type="SAM" id="SignalP"/>
    </source>
</evidence>